<gene>
    <name evidence="3" type="ORF">FB555_000037</name>
</gene>
<protein>
    <submittedName>
        <fullName evidence="3">8-oxo-dGTP diphosphatase</fullName>
        <ecNumber evidence="3">3.6.1.55</ecNumber>
    </submittedName>
</protein>
<dbReference type="Pfam" id="PF00300">
    <property type="entry name" value="His_Phos_1"/>
    <property type="match status" value="1"/>
</dbReference>
<evidence type="ECO:0000313" key="4">
    <source>
        <dbReference type="Proteomes" id="UP000524237"/>
    </source>
</evidence>
<evidence type="ECO:0000259" key="2">
    <source>
        <dbReference type="PROSITE" id="PS51462"/>
    </source>
</evidence>
<dbReference type="InterPro" id="IPR015797">
    <property type="entry name" value="NUDIX_hydrolase-like_dom_sf"/>
</dbReference>
<dbReference type="EMBL" id="JACGWU010000001">
    <property type="protein sequence ID" value="MBA8827966.1"/>
    <property type="molecule type" value="Genomic_DNA"/>
</dbReference>
<dbReference type="GO" id="GO:0006754">
    <property type="term" value="P:ATP biosynthetic process"/>
    <property type="evidence" value="ECO:0007669"/>
    <property type="project" value="TreeGrafter"/>
</dbReference>
<organism evidence="3 4">
    <name type="scientific">Alpinimonas psychrophila</name>
    <dbReference type="NCBI Taxonomy" id="748908"/>
    <lineage>
        <taxon>Bacteria</taxon>
        <taxon>Bacillati</taxon>
        <taxon>Actinomycetota</taxon>
        <taxon>Actinomycetes</taxon>
        <taxon>Micrococcales</taxon>
        <taxon>Microbacteriaceae</taxon>
        <taxon>Alpinimonas</taxon>
    </lineage>
</organism>
<evidence type="ECO:0000256" key="1">
    <source>
        <dbReference type="ARBA" id="ARBA00022801"/>
    </source>
</evidence>
<accession>A0A7W3JRN2</accession>
<dbReference type="Pfam" id="PF00293">
    <property type="entry name" value="NUDIX"/>
    <property type="match status" value="1"/>
</dbReference>
<dbReference type="GO" id="GO:0035539">
    <property type="term" value="F:8-oxo-7,8-dihydrodeoxyguanosine triphosphate pyrophosphatase activity"/>
    <property type="evidence" value="ECO:0007669"/>
    <property type="project" value="UniProtKB-EC"/>
</dbReference>
<dbReference type="InterPro" id="IPR051325">
    <property type="entry name" value="Nudix_hydrolase_domain"/>
</dbReference>
<dbReference type="PROSITE" id="PS00893">
    <property type="entry name" value="NUDIX_BOX"/>
    <property type="match status" value="1"/>
</dbReference>
<dbReference type="RefSeq" id="WP_182483444.1">
    <property type="nucleotide sequence ID" value="NZ_JACGWU010000001.1"/>
</dbReference>
<dbReference type="CDD" id="cd03673">
    <property type="entry name" value="NUDIX_Ap6A_hydrolase"/>
    <property type="match status" value="1"/>
</dbReference>
<dbReference type="Gene3D" id="3.40.50.1240">
    <property type="entry name" value="Phosphoglycerate mutase-like"/>
    <property type="match status" value="1"/>
</dbReference>
<dbReference type="EC" id="3.6.1.55" evidence="3"/>
<dbReference type="CDD" id="cd07040">
    <property type="entry name" value="HP"/>
    <property type="match status" value="1"/>
</dbReference>
<name>A0A7W3JRN2_9MICO</name>
<dbReference type="InterPro" id="IPR020084">
    <property type="entry name" value="NUDIX_hydrolase_CS"/>
</dbReference>
<dbReference type="InterPro" id="IPR013078">
    <property type="entry name" value="His_Pase_superF_clade-1"/>
</dbReference>
<comment type="caution">
    <text evidence="3">The sequence shown here is derived from an EMBL/GenBank/DDBJ whole genome shotgun (WGS) entry which is preliminary data.</text>
</comment>
<feature type="domain" description="Nudix hydrolase" evidence="2">
    <location>
        <begin position="7"/>
        <end position="138"/>
    </location>
</feature>
<dbReference type="PROSITE" id="PS51462">
    <property type="entry name" value="NUDIX"/>
    <property type="match status" value="1"/>
</dbReference>
<dbReference type="SMART" id="SM00855">
    <property type="entry name" value="PGAM"/>
    <property type="match status" value="1"/>
</dbReference>
<dbReference type="InterPro" id="IPR000086">
    <property type="entry name" value="NUDIX_hydrolase_dom"/>
</dbReference>
<keyword evidence="1 3" id="KW-0378">Hydrolase</keyword>
<dbReference type="SUPFAM" id="SSF55811">
    <property type="entry name" value="Nudix"/>
    <property type="match status" value="1"/>
</dbReference>
<dbReference type="AlphaFoldDB" id="A0A7W3JRN2"/>
<dbReference type="PANTHER" id="PTHR21340">
    <property type="entry name" value="DIADENOSINE 5,5-P1,P4-TETRAPHOSPHATE PYROPHOSPHOHYDROLASE MUTT"/>
    <property type="match status" value="1"/>
</dbReference>
<dbReference type="GO" id="GO:0004081">
    <property type="term" value="F:bis(5'-nucleosyl)-tetraphosphatase (asymmetrical) activity"/>
    <property type="evidence" value="ECO:0007669"/>
    <property type="project" value="TreeGrafter"/>
</dbReference>
<dbReference type="GO" id="GO:0006167">
    <property type="term" value="P:AMP biosynthetic process"/>
    <property type="evidence" value="ECO:0007669"/>
    <property type="project" value="TreeGrafter"/>
</dbReference>
<proteinExistence type="predicted"/>
<sequence>MSLTVETAVYAAGAVCWRNIGGTVQVLLIHRSGRRDISLPKGKVDPGEMLPETAVREIAEETGLTVALGVPLGVTEYVLPSGRNKIVHYWAAEVTENAIHASTFIPNDEVAALEWMPVERARKELSYDPDRIILDNFAALLKQQITETFALIVLRHAKAVEPTTFKGADVDRPLSRRGSRQATSLVKALSSWHPRRLIASTSLRCQQTMTPLAQALGRDVKLVEAISQHAFHDDSEDVRSLIGKRVRSKKTVVICSHGPVIPELVREIALATGTPLGSFVMEAGLLDTASFSVIHLSKTHPASGIIAIETHDALV</sequence>
<dbReference type="PANTHER" id="PTHR21340:SF0">
    <property type="entry name" value="BIS(5'-NUCLEOSYL)-TETRAPHOSPHATASE [ASYMMETRICAL]"/>
    <property type="match status" value="1"/>
</dbReference>
<dbReference type="Proteomes" id="UP000524237">
    <property type="component" value="Unassembled WGS sequence"/>
</dbReference>
<reference evidence="3 4" key="1">
    <citation type="submission" date="2020-07" db="EMBL/GenBank/DDBJ databases">
        <title>Sequencing the genomes of 1000 actinobacteria strains.</title>
        <authorList>
            <person name="Klenk H.-P."/>
        </authorList>
    </citation>
    <scope>NUCLEOTIDE SEQUENCE [LARGE SCALE GENOMIC DNA]</scope>
    <source>
        <strain evidence="3 4">DSM 23737</strain>
    </source>
</reference>
<dbReference type="InterPro" id="IPR029033">
    <property type="entry name" value="His_PPase_superfam"/>
</dbReference>
<evidence type="ECO:0000313" key="3">
    <source>
        <dbReference type="EMBL" id="MBA8827966.1"/>
    </source>
</evidence>
<keyword evidence="4" id="KW-1185">Reference proteome</keyword>
<dbReference type="SUPFAM" id="SSF53254">
    <property type="entry name" value="Phosphoglycerate mutase-like"/>
    <property type="match status" value="1"/>
</dbReference>
<dbReference type="Gene3D" id="3.90.79.10">
    <property type="entry name" value="Nucleoside Triphosphate Pyrophosphohydrolase"/>
    <property type="match status" value="1"/>
</dbReference>